<feature type="repeat" description="PPR" evidence="2">
    <location>
        <begin position="273"/>
        <end position="307"/>
    </location>
</feature>
<dbReference type="Pfam" id="PF20431">
    <property type="entry name" value="E_motif"/>
    <property type="match status" value="1"/>
</dbReference>
<keyword evidence="1" id="KW-0677">Repeat</keyword>
<dbReference type="PANTHER" id="PTHR47926:SF392">
    <property type="entry name" value="PENTATRICOPEPTIDE REPEAT-CONTAINING PROTEIN"/>
    <property type="match status" value="1"/>
</dbReference>
<protein>
    <recommendedName>
        <fullName evidence="5">Pentatricopeptide repeat-containing protein</fullName>
    </recommendedName>
</protein>
<reference evidence="3" key="1">
    <citation type="submission" date="2022-07" db="EMBL/GenBank/DDBJ databases">
        <authorList>
            <person name="Macas J."/>
            <person name="Novak P."/>
            <person name="Neumann P."/>
        </authorList>
    </citation>
    <scope>NUCLEOTIDE SEQUENCE</scope>
</reference>
<evidence type="ECO:0000313" key="4">
    <source>
        <dbReference type="Proteomes" id="UP001152484"/>
    </source>
</evidence>
<feature type="repeat" description="PPR" evidence="2">
    <location>
        <begin position="506"/>
        <end position="540"/>
    </location>
</feature>
<dbReference type="InterPro" id="IPR046848">
    <property type="entry name" value="E_motif"/>
</dbReference>
<evidence type="ECO:0000256" key="2">
    <source>
        <dbReference type="PROSITE-ProRule" id="PRU00708"/>
    </source>
</evidence>
<dbReference type="GO" id="GO:0009451">
    <property type="term" value="P:RNA modification"/>
    <property type="evidence" value="ECO:0007669"/>
    <property type="project" value="InterPro"/>
</dbReference>
<dbReference type="PANTHER" id="PTHR47926">
    <property type="entry name" value="PENTATRICOPEPTIDE REPEAT-CONTAINING PROTEIN"/>
    <property type="match status" value="1"/>
</dbReference>
<evidence type="ECO:0000313" key="3">
    <source>
        <dbReference type="EMBL" id="CAH9103537.1"/>
    </source>
</evidence>
<dbReference type="InterPro" id="IPR011990">
    <property type="entry name" value="TPR-like_helical_dom_sf"/>
</dbReference>
<dbReference type="InterPro" id="IPR046960">
    <property type="entry name" value="PPR_At4g14850-like_plant"/>
</dbReference>
<feature type="repeat" description="PPR" evidence="2">
    <location>
        <begin position="374"/>
        <end position="408"/>
    </location>
</feature>
<dbReference type="OrthoDB" id="772568at2759"/>
<dbReference type="EMBL" id="CAMAPE010000045">
    <property type="protein sequence ID" value="CAH9103537.1"/>
    <property type="molecule type" value="Genomic_DNA"/>
</dbReference>
<dbReference type="NCBIfam" id="TIGR00756">
    <property type="entry name" value="PPR"/>
    <property type="match status" value="5"/>
</dbReference>
<dbReference type="Proteomes" id="UP001152484">
    <property type="component" value="Unassembled WGS sequence"/>
</dbReference>
<dbReference type="PROSITE" id="PS51375">
    <property type="entry name" value="PPR"/>
    <property type="match status" value="5"/>
</dbReference>
<feature type="repeat" description="PPR" evidence="2">
    <location>
        <begin position="71"/>
        <end position="105"/>
    </location>
</feature>
<dbReference type="Pfam" id="PF13041">
    <property type="entry name" value="PPR_2"/>
    <property type="match status" value="3"/>
</dbReference>
<dbReference type="Gene3D" id="1.25.40.10">
    <property type="entry name" value="Tetratricopeptide repeat domain"/>
    <property type="match status" value="6"/>
</dbReference>
<proteinExistence type="predicted"/>
<name>A0A9P0ZLX1_CUSEU</name>
<comment type="caution">
    <text evidence="3">The sequence shown here is derived from an EMBL/GenBank/DDBJ whole genome shotgun (WGS) entry which is preliminary data.</text>
</comment>
<organism evidence="3 4">
    <name type="scientific">Cuscuta europaea</name>
    <name type="common">European dodder</name>
    <dbReference type="NCBI Taxonomy" id="41803"/>
    <lineage>
        <taxon>Eukaryota</taxon>
        <taxon>Viridiplantae</taxon>
        <taxon>Streptophyta</taxon>
        <taxon>Embryophyta</taxon>
        <taxon>Tracheophyta</taxon>
        <taxon>Spermatophyta</taxon>
        <taxon>Magnoliopsida</taxon>
        <taxon>eudicotyledons</taxon>
        <taxon>Gunneridae</taxon>
        <taxon>Pentapetalae</taxon>
        <taxon>asterids</taxon>
        <taxon>lamiids</taxon>
        <taxon>Solanales</taxon>
        <taxon>Convolvulaceae</taxon>
        <taxon>Cuscuteae</taxon>
        <taxon>Cuscuta</taxon>
        <taxon>Cuscuta subgen. Cuscuta</taxon>
    </lineage>
</organism>
<dbReference type="AlphaFoldDB" id="A0A9P0ZLX1"/>
<evidence type="ECO:0000256" key="1">
    <source>
        <dbReference type="ARBA" id="ARBA00022737"/>
    </source>
</evidence>
<dbReference type="InterPro" id="IPR002885">
    <property type="entry name" value="PPR_rpt"/>
</dbReference>
<feature type="repeat" description="PPR" evidence="2">
    <location>
        <begin position="133"/>
        <end position="167"/>
    </location>
</feature>
<evidence type="ECO:0008006" key="5">
    <source>
        <dbReference type="Google" id="ProtNLM"/>
    </source>
</evidence>
<dbReference type="FunFam" id="1.25.40.10:FF:000090">
    <property type="entry name" value="Pentatricopeptide repeat-containing protein, chloroplastic"/>
    <property type="match status" value="1"/>
</dbReference>
<sequence>MEIDLQSCARLVNSISTPDSHLQGRKLHLLFLKRGVLCSALMVANRFLQMYVRCGQISDARKLFEDMTDRNHFTWNTLLEGYIKCGMLSDSLQLFSRMPQKNDFSWNVIIIGLVKAGELGTAQRLSYEMPRKNAKVYNCLIDGFTRNGFSSIALQLFREFSNTGGRVPGEISSLDLFVLTSAVKACADLGSLHLGKQIHARIIIDKLEVDSTLSSSLVNMYGKSGDLDSAHYVLSKDRFPNDFSLSALILAYARCGRMKDARQIFDAKGINPCVVLWNSMISGYIENYDVSNAFIMFNEMQKAGTTADYSTLVVVLSACNIANSLDNCQLLHGLACKLGLRDDLIVASSLVDTYAKSGHSCDACKVFDELKVHDTILLNSMITIYCSCGKVKDAKCIFESMPHKSLISWNAILVGLTQNGLSSEAIDFFNKMNKMDLKMDRFSCASMISVCASITSLELGEQVFARAIVIGIDSYQVVSTATLDLYCKCGLVKQAKMLFDQVLAPDEASWNSMLMGYATNGYGLEALDIFSEMRRAGVWPSNITLTGILFACNHCGLLEEGKKWFDAFKNDYHIEPGIEQYSCMVDLYVRGGCLDEAVNIIQTMPYEADVSMWSSILGGCVTYHGNEVLGKLAAKKLMELDPTEDSGGAFVQLSSMYAVCGKWEISAMVRNLMREKGVCKLPGQSWRVESKDGFLTHSA</sequence>
<gene>
    <name evidence="3" type="ORF">CEURO_LOCUS16159</name>
</gene>
<dbReference type="GO" id="GO:0003723">
    <property type="term" value="F:RNA binding"/>
    <property type="evidence" value="ECO:0007669"/>
    <property type="project" value="InterPro"/>
</dbReference>
<keyword evidence="4" id="KW-1185">Reference proteome</keyword>
<dbReference type="Pfam" id="PF01535">
    <property type="entry name" value="PPR"/>
    <property type="match status" value="8"/>
</dbReference>
<accession>A0A9P0ZLX1</accession>